<feature type="transmembrane region" description="Helical" evidence="16">
    <location>
        <begin position="149"/>
        <end position="168"/>
    </location>
</feature>
<dbReference type="Proteomes" id="UP000501094">
    <property type="component" value="Chromosome"/>
</dbReference>
<dbReference type="GO" id="GO:0005886">
    <property type="term" value="C:plasma membrane"/>
    <property type="evidence" value="ECO:0007669"/>
    <property type="project" value="TreeGrafter"/>
</dbReference>
<evidence type="ECO:0000256" key="8">
    <source>
        <dbReference type="ARBA" id="ARBA00023136"/>
    </source>
</evidence>
<dbReference type="GO" id="GO:0032153">
    <property type="term" value="C:cell division site"/>
    <property type="evidence" value="ECO:0007669"/>
    <property type="project" value="TreeGrafter"/>
</dbReference>
<dbReference type="RefSeq" id="WP_168607231.1">
    <property type="nucleotide sequence ID" value="NZ_CP038852.1"/>
</dbReference>
<dbReference type="AlphaFoldDB" id="A0A6H1Q3G5"/>
<evidence type="ECO:0000256" key="15">
    <source>
        <dbReference type="ARBA" id="ARBA00049902"/>
    </source>
</evidence>
<dbReference type="GO" id="GO:0015648">
    <property type="term" value="F:lipid-linked peptidoglycan transporter activity"/>
    <property type="evidence" value="ECO:0007669"/>
    <property type="project" value="TreeGrafter"/>
</dbReference>
<keyword evidence="6" id="KW-0573">Peptidoglycan synthesis</keyword>
<evidence type="ECO:0000256" key="6">
    <source>
        <dbReference type="ARBA" id="ARBA00022984"/>
    </source>
</evidence>
<evidence type="ECO:0000256" key="14">
    <source>
        <dbReference type="ARBA" id="ARBA00044770"/>
    </source>
</evidence>
<dbReference type="PANTHER" id="PTHR30474:SF2">
    <property type="entry name" value="PEPTIDOGLYCAN GLYCOSYLTRANSFERASE FTSW-RELATED"/>
    <property type="match status" value="1"/>
</dbReference>
<proteinExistence type="inferred from homology"/>
<keyword evidence="3" id="KW-0808">Transferase</keyword>
<keyword evidence="7 16" id="KW-1133">Transmembrane helix</keyword>
<feature type="transmembrane region" description="Helical" evidence="16">
    <location>
        <begin position="56"/>
        <end position="74"/>
    </location>
</feature>
<keyword evidence="8 16" id="KW-0472">Membrane</keyword>
<dbReference type="Pfam" id="PF01098">
    <property type="entry name" value="FTSW_RODA_SPOVE"/>
    <property type="match status" value="1"/>
</dbReference>
<feature type="transmembrane region" description="Helical" evidence="16">
    <location>
        <begin position="86"/>
        <end position="104"/>
    </location>
</feature>
<dbReference type="KEGG" id="peg:E5R92_06220"/>
<feature type="transmembrane region" description="Helical" evidence="16">
    <location>
        <begin position="174"/>
        <end position="195"/>
    </location>
</feature>
<evidence type="ECO:0000256" key="13">
    <source>
        <dbReference type="ARBA" id="ARBA00041418"/>
    </source>
</evidence>
<dbReference type="GO" id="GO:0009252">
    <property type="term" value="P:peptidoglycan biosynthetic process"/>
    <property type="evidence" value="ECO:0007669"/>
    <property type="project" value="UniProtKB-KW"/>
</dbReference>
<evidence type="ECO:0000256" key="1">
    <source>
        <dbReference type="ARBA" id="ARBA00004141"/>
    </source>
</evidence>
<accession>A0A6H1Q3G5</accession>
<evidence type="ECO:0000256" key="7">
    <source>
        <dbReference type="ARBA" id="ARBA00022989"/>
    </source>
</evidence>
<feature type="transmembrane region" description="Helical" evidence="16">
    <location>
        <begin position="347"/>
        <end position="368"/>
    </location>
</feature>
<feature type="transmembrane region" description="Helical" evidence="16">
    <location>
        <begin position="21"/>
        <end position="44"/>
    </location>
</feature>
<evidence type="ECO:0000256" key="4">
    <source>
        <dbReference type="ARBA" id="ARBA00022692"/>
    </source>
</evidence>
<dbReference type="EC" id="2.4.99.28" evidence="14"/>
<keyword evidence="5" id="KW-0133">Cell shape</keyword>
<sequence>MINISSLNSMYYNWWKNIDKTIFLLIIFLFSLGLFFSLVSTSLIASDKLDTNNYFFFFKHLTYIFIGLATLVFFSSLSEKNLFRISIYLFFVTLFLLFLVPIFGTEVKGSKRWLNFFFLPQFQPIELLKPFIIIFVATILCSEKNYNIYIKYLLTIIAIIPTCLLLIMQPDIGQTLLVFLSWAILVFVSGINLLFILIFISFAILTLLYVVFFIPKFIYIKSRILSFFNPDAGTHNFQSDKAIEAISSGGFFGKGIGEGTLKTRVPEAHTDYIVSVISEEFGVIAIILLLILFLFFVYSVFKKIYLGKSEKIKLVLTGAISLIIFQALIHLGVNIRLFPTTGMTLPFLSYGGSSIVGVSILSGIILNLTKRKID</sequence>
<evidence type="ECO:0000256" key="11">
    <source>
        <dbReference type="ARBA" id="ARBA00038053"/>
    </source>
</evidence>
<gene>
    <name evidence="17" type="ORF">E5R92_06220</name>
</gene>
<protein>
    <recommendedName>
        <fullName evidence="12">Probable peptidoglycan glycosyltransferase FtsW</fullName>
        <ecNumber evidence="14">2.4.99.28</ecNumber>
    </recommendedName>
    <alternativeName>
        <fullName evidence="13">Cell division protein FtsW</fullName>
    </alternativeName>
    <alternativeName>
        <fullName evidence="10">Cell wall polymerase</fullName>
    </alternativeName>
    <alternativeName>
        <fullName evidence="9">Peptidoglycan polymerase</fullName>
    </alternativeName>
</protein>
<dbReference type="GO" id="GO:0008360">
    <property type="term" value="P:regulation of cell shape"/>
    <property type="evidence" value="ECO:0007669"/>
    <property type="project" value="UniProtKB-KW"/>
</dbReference>
<keyword evidence="2" id="KW-0328">Glycosyltransferase</keyword>
<comment type="subcellular location">
    <subcellularLocation>
        <location evidence="1">Membrane</location>
        <topology evidence="1">Multi-pass membrane protein</topology>
    </subcellularLocation>
</comment>
<evidence type="ECO:0000256" key="9">
    <source>
        <dbReference type="ARBA" id="ARBA00032370"/>
    </source>
</evidence>
<feature type="transmembrane region" description="Helical" evidence="16">
    <location>
        <begin position="202"/>
        <end position="220"/>
    </location>
</feature>
<evidence type="ECO:0000313" key="17">
    <source>
        <dbReference type="EMBL" id="QIZ21374.1"/>
    </source>
</evidence>
<keyword evidence="17" id="KW-0131">Cell cycle</keyword>
<evidence type="ECO:0000256" key="2">
    <source>
        <dbReference type="ARBA" id="ARBA00022676"/>
    </source>
</evidence>
<organism evidence="17 18">
    <name type="scientific">Candidatus Pelagibacter giovannonii</name>
    <dbReference type="NCBI Taxonomy" id="2563896"/>
    <lineage>
        <taxon>Bacteria</taxon>
        <taxon>Pseudomonadati</taxon>
        <taxon>Pseudomonadota</taxon>
        <taxon>Alphaproteobacteria</taxon>
        <taxon>Candidatus Pelagibacterales</taxon>
        <taxon>Candidatus Pelagibacteraceae</taxon>
        <taxon>Candidatus Pelagibacter</taxon>
    </lineage>
</organism>
<dbReference type="PANTHER" id="PTHR30474">
    <property type="entry name" value="CELL CYCLE PROTEIN"/>
    <property type="match status" value="1"/>
</dbReference>
<dbReference type="InterPro" id="IPR001182">
    <property type="entry name" value="FtsW/RodA"/>
</dbReference>
<comment type="similarity">
    <text evidence="11">Belongs to the SEDS family. FtsW subfamily.</text>
</comment>
<keyword evidence="17" id="KW-0132">Cell division</keyword>
<evidence type="ECO:0000256" key="16">
    <source>
        <dbReference type="SAM" id="Phobius"/>
    </source>
</evidence>
<evidence type="ECO:0000256" key="10">
    <source>
        <dbReference type="ARBA" id="ARBA00033270"/>
    </source>
</evidence>
<keyword evidence="4 16" id="KW-0812">Transmembrane</keyword>
<evidence type="ECO:0000256" key="12">
    <source>
        <dbReference type="ARBA" id="ARBA00041185"/>
    </source>
</evidence>
<evidence type="ECO:0000313" key="18">
    <source>
        <dbReference type="Proteomes" id="UP000501094"/>
    </source>
</evidence>
<name>A0A6H1Q3G5_9PROT</name>
<evidence type="ECO:0000256" key="3">
    <source>
        <dbReference type="ARBA" id="ARBA00022679"/>
    </source>
</evidence>
<evidence type="ECO:0000256" key="5">
    <source>
        <dbReference type="ARBA" id="ARBA00022960"/>
    </source>
</evidence>
<reference evidence="17 18" key="1">
    <citation type="journal article" date="2020" name="Nat. Microbiol.">
        <title>Lysogenic host-virus interactions in SAR11 marine bacteria.</title>
        <authorList>
            <person name="Morris R.M."/>
            <person name="Cain K.R."/>
            <person name="Hvorecny K.L."/>
            <person name="Kollman J.M."/>
        </authorList>
    </citation>
    <scope>NUCLEOTIDE SEQUENCE [LARGE SCALE GENOMIC DNA]</scope>
    <source>
        <strain evidence="17 18">NP1</strain>
    </source>
</reference>
<feature type="transmembrane region" description="Helical" evidence="16">
    <location>
        <begin position="281"/>
        <end position="301"/>
    </location>
</feature>
<comment type="catalytic activity">
    <reaction evidence="15">
        <text>[GlcNAc-(1-&gt;4)-Mur2Ac(oyl-L-Ala-gamma-D-Glu-L-Lys-D-Ala-D-Ala)](n)-di-trans,octa-cis-undecaprenyl diphosphate + beta-D-GlcNAc-(1-&gt;4)-Mur2Ac(oyl-L-Ala-gamma-D-Glu-L-Lys-D-Ala-D-Ala)-di-trans,octa-cis-undecaprenyl diphosphate = [GlcNAc-(1-&gt;4)-Mur2Ac(oyl-L-Ala-gamma-D-Glu-L-Lys-D-Ala-D-Ala)](n+1)-di-trans,octa-cis-undecaprenyl diphosphate + di-trans,octa-cis-undecaprenyl diphosphate + H(+)</text>
        <dbReference type="Rhea" id="RHEA:23708"/>
        <dbReference type="Rhea" id="RHEA-COMP:9602"/>
        <dbReference type="Rhea" id="RHEA-COMP:9603"/>
        <dbReference type="ChEBI" id="CHEBI:15378"/>
        <dbReference type="ChEBI" id="CHEBI:58405"/>
        <dbReference type="ChEBI" id="CHEBI:60033"/>
        <dbReference type="ChEBI" id="CHEBI:78435"/>
        <dbReference type="EC" id="2.4.99.28"/>
    </reaction>
</comment>
<feature type="transmembrane region" description="Helical" evidence="16">
    <location>
        <begin position="313"/>
        <end position="335"/>
    </location>
</feature>
<dbReference type="GO" id="GO:0008955">
    <property type="term" value="F:peptidoglycan glycosyltransferase activity"/>
    <property type="evidence" value="ECO:0007669"/>
    <property type="project" value="UniProtKB-EC"/>
</dbReference>
<keyword evidence="18" id="KW-1185">Reference proteome</keyword>
<dbReference type="GO" id="GO:0051301">
    <property type="term" value="P:cell division"/>
    <property type="evidence" value="ECO:0007669"/>
    <property type="project" value="UniProtKB-KW"/>
</dbReference>
<dbReference type="EMBL" id="CP038852">
    <property type="protein sequence ID" value="QIZ21374.1"/>
    <property type="molecule type" value="Genomic_DNA"/>
</dbReference>
<feature type="transmembrane region" description="Helical" evidence="16">
    <location>
        <begin position="124"/>
        <end position="142"/>
    </location>
</feature>